<comment type="caution">
    <text evidence="2">The sequence shown here is derived from an EMBL/GenBank/DDBJ whole genome shotgun (WGS) entry which is preliminary data.</text>
</comment>
<proteinExistence type="predicted"/>
<dbReference type="PANTHER" id="PTHR47864">
    <property type="entry name" value="TRANSMEMBRANE PROTEIN"/>
    <property type="match status" value="1"/>
</dbReference>
<protein>
    <submittedName>
        <fullName evidence="2">Uncharacterized protein</fullName>
    </submittedName>
</protein>
<feature type="region of interest" description="Disordered" evidence="1">
    <location>
        <begin position="139"/>
        <end position="183"/>
    </location>
</feature>
<accession>A0AAP0JKD7</accession>
<evidence type="ECO:0000313" key="2">
    <source>
        <dbReference type="EMBL" id="KAK9134778.1"/>
    </source>
</evidence>
<name>A0AAP0JKD7_9MAGN</name>
<dbReference type="Proteomes" id="UP001420932">
    <property type="component" value="Unassembled WGS sequence"/>
</dbReference>
<dbReference type="AlphaFoldDB" id="A0AAP0JKD7"/>
<evidence type="ECO:0000313" key="3">
    <source>
        <dbReference type="Proteomes" id="UP001420932"/>
    </source>
</evidence>
<organism evidence="2 3">
    <name type="scientific">Stephania yunnanensis</name>
    <dbReference type="NCBI Taxonomy" id="152371"/>
    <lineage>
        <taxon>Eukaryota</taxon>
        <taxon>Viridiplantae</taxon>
        <taxon>Streptophyta</taxon>
        <taxon>Embryophyta</taxon>
        <taxon>Tracheophyta</taxon>
        <taxon>Spermatophyta</taxon>
        <taxon>Magnoliopsida</taxon>
        <taxon>Ranunculales</taxon>
        <taxon>Menispermaceae</taxon>
        <taxon>Menispermoideae</taxon>
        <taxon>Cissampelideae</taxon>
        <taxon>Stephania</taxon>
    </lineage>
</organism>
<dbReference type="EMBL" id="JBBNAF010000006">
    <property type="protein sequence ID" value="KAK9134778.1"/>
    <property type="molecule type" value="Genomic_DNA"/>
</dbReference>
<keyword evidence="3" id="KW-1185">Reference proteome</keyword>
<feature type="compositionally biased region" description="Basic and acidic residues" evidence="1">
    <location>
        <begin position="145"/>
        <end position="163"/>
    </location>
</feature>
<feature type="compositionally biased region" description="Basic and acidic residues" evidence="1">
    <location>
        <begin position="172"/>
        <end position="183"/>
    </location>
</feature>
<dbReference type="PANTHER" id="PTHR47864:SF2">
    <property type="entry name" value="MYB_SANT-LIKE DNA-BINDING DOMAIN PROTEIN"/>
    <property type="match status" value="1"/>
</dbReference>
<evidence type="ECO:0000256" key="1">
    <source>
        <dbReference type="SAM" id="MobiDB-lite"/>
    </source>
</evidence>
<sequence length="183" mass="20954">MDTFIDYDELRIIVGNVTASGRYSIGVRDDTDARTFEVEETNGDVLEDLTYDYDAEAFVQRNYSAHARLQKVSQVVPRVVERLLERLTDGLRYQVANDLRIEEVELEFEFGEGGSDERLEIRVRDEEVEEYVLWTERVSENGMDGGDRSSEVLDVKSNGDVDGRSGWTATSGRERSPDRRSRT</sequence>
<gene>
    <name evidence="2" type="ORF">Syun_014108</name>
</gene>
<reference evidence="2 3" key="1">
    <citation type="submission" date="2024-01" db="EMBL/GenBank/DDBJ databases">
        <title>Genome assemblies of Stephania.</title>
        <authorList>
            <person name="Yang L."/>
        </authorList>
    </citation>
    <scope>NUCLEOTIDE SEQUENCE [LARGE SCALE GENOMIC DNA]</scope>
    <source>
        <strain evidence="2">YNDBR</strain>
        <tissue evidence="2">Leaf</tissue>
    </source>
</reference>
<dbReference type="InterPro" id="IPR055314">
    <property type="entry name" value="At2g29880-like"/>
</dbReference>